<evidence type="ECO:0000313" key="3">
    <source>
        <dbReference type="Proteomes" id="UP001228504"/>
    </source>
</evidence>
<organism evidence="2 3">
    <name type="scientific">Eubacterium multiforme</name>
    <dbReference type="NCBI Taxonomy" id="83339"/>
    <lineage>
        <taxon>Bacteria</taxon>
        <taxon>Bacillati</taxon>
        <taxon>Bacillota</taxon>
        <taxon>Clostridia</taxon>
        <taxon>Eubacteriales</taxon>
        <taxon>Eubacteriaceae</taxon>
        <taxon>Eubacterium</taxon>
    </lineage>
</organism>
<dbReference type="EMBL" id="JAUSUF010000014">
    <property type="protein sequence ID" value="MDQ0150896.1"/>
    <property type="molecule type" value="Genomic_DNA"/>
</dbReference>
<comment type="caution">
    <text evidence="2">The sequence shown here is derived from an EMBL/GenBank/DDBJ whole genome shotgun (WGS) entry which is preliminary data.</text>
</comment>
<feature type="transmembrane region" description="Helical" evidence="1">
    <location>
        <begin position="39"/>
        <end position="58"/>
    </location>
</feature>
<proteinExistence type="predicted"/>
<keyword evidence="1" id="KW-0812">Transmembrane</keyword>
<keyword evidence="1" id="KW-1133">Transmembrane helix</keyword>
<gene>
    <name evidence="2" type="ORF">J2S18_002870</name>
</gene>
<dbReference type="Proteomes" id="UP001228504">
    <property type="component" value="Unassembled WGS sequence"/>
</dbReference>
<sequence>MGDSIDNKIFKVIKIITIIVTFLIVMANIFLFIKTYNYIYLLTMILCLIGMLFNYYLLKKSI</sequence>
<feature type="transmembrane region" description="Helical" evidence="1">
    <location>
        <begin position="12"/>
        <end position="33"/>
    </location>
</feature>
<evidence type="ECO:0000256" key="1">
    <source>
        <dbReference type="SAM" id="Phobius"/>
    </source>
</evidence>
<keyword evidence="1" id="KW-0472">Membrane</keyword>
<accession>A0ABT9UX79</accession>
<reference evidence="2 3" key="1">
    <citation type="submission" date="2023-07" db="EMBL/GenBank/DDBJ databases">
        <title>Genomic Encyclopedia of Type Strains, Phase IV (KMG-IV): sequencing the most valuable type-strain genomes for metagenomic binning, comparative biology and taxonomic classification.</title>
        <authorList>
            <person name="Goeker M."/>
        </authorList>
    </citation>
    <scope>NUCLEOTIDE SEQUENCE [LARGE SCALE GENOMIC DNA]</scope>
    <source>
        <strain evidence="2 3">DSM 20694</strain>
    </source>
</reference>
<keyword evidence="3" id="KW-1185">Reference proteome</keyword>
<protein>
    <submittedName>
        <fullName evidence="2">Tic20 family protein</fullName>
    </submittedName>
</protein>
<name>A0ABT9UX79_9FIRM</name>
<evidence type="ECO:0000313" key="2">
    <source>
        <dbReference type="EMBL" id="MDQ0150896.1"/>
    </source>
</evidence>